<dbReference type="Gene3D" id="2.40.160.20">
    <property type="match status" value="1"/>
</dbReference>
<evidence type="ECO:0000313" key="4">
    <source>
        <dbReference type="Proteomes" id="UP000253065"/>
    </source>
</evidence>
<organism evidence="2 3">
    <name type="scientific">Marinobacter nauticus</name>
    <name type="common">Marinobacter hydrocarbonoclasticus</name>
    <name type="synonym">Marinobacter aquaeolei</name>
    <dbReference type="NCBI Taxonomy" id="2743"/>
    <lineage>
        <taxon>Bacteria</taxon>
        <taxon>Pseudomonadati</taxon>
        <taxon>Pseudomonadota</taxon>
        <taxon>Gammaproteobacteria</taxon>
        <taxon>Pseudomonadales</taxon>
        <taxon>Marinobacteraceae</taxon>
        <taxon>Marinobacter</taxon>
    </lineage>
</organism>
<protein>
    <recommendedName>
        <fullName evidence="5">Porin</fullName>
    </recommendedName>
</protein>
<gene>
    <name evidence="2" type="ORF">DET51_1189</name>
    <name evidence="1" type="ORF">DET64_1189</name>
</gene>
<keyword evidence="4" id="KW-1185">Reference proteome</keyword>
<name>A0A368UMD6_MARNT</name>
<proteinExistence type="predicted"/>
<evidence type="ECO:0000313" key="1">
    <source>
        <dbReference type="EMBL" id="RBP68620.1"/>
    </source>
</evidence>
<comment type="caution">
    <text evidence="2">The sequence shown here is derived from an EMBL/GenBank/DDBJ whole genome shotgun (WGS) entry which is preliminary data.</text>
</comment>
<evidence type="ECO:0008006" key="5">
    <source>
        <dbReference type="Google" id="ProtNLM"/>
    </source>
</evidence>
<dbReference type="EMBL" id="QNSA01000018">
    <property type="protein sequence ID" value="RBP68620.1"/>
    <property type="molecule type" value="Genomic_DNA"/>
</dbReference>
<dbReference type="Proteomes" id="UP000252795">
    <property type="component" value="Unassembled WGS sequence"/>
</dbReference>
<dbReference type="Proteomes" id="UP000253065">
    <property type="component" value="Unassembled WGS sequence"/>
</dbReference>
<evidence type="ECO:0000313" key="2">
    <source>
        <dbReference type="EMBL" id="RCW29978.1"/>
    </source>
</evidence>
<dbReference type="AlphaFoldDB" id="A0A368UMD6"/>
<reference evidence="2 3" key="1">
    <citation type="submission" date="2018-07" db="EMBL/GenBank/DDBJ databases">
        <title>Freshwater and sediment microbial communities from various areas in North America, analyzing microbe dynamics in response to fracking.</title>
        <authorList>
            <person name="Lamendella R."/>
        </authorList>
    </citation>
    <scope>NUCLEOTIDE SEQUENCE [LARGE SCALE GENOMIC DNA]</scope>
    <source>
        <strain evidence="2 3">114E</strain>
        <strain evidence="1 4">114E_o</strain>
    </source>
</reference>
<accession>A0A368UMD6</accession>
<evidence type="ECO:0000313" key="3">
    <source>
        <dbReference type="Proteomes" id="UP000252795"/>
    </source>
</evidence>
<sequence length="43" mass="4962">MSYQVSEQLRLRADWDLLLNVGDEDETGEADINVFSVGPEFRF</sequence>
<dbReference type="EMBL" id="QPJB01000018">
    <property type="protein sequence ID" value="RCW29978.1"/>
    <property type="molecule type" value="Genomic_DNA"/>
</dbReference>